<accession>Q2SFJ3</accession>
<dbReference type="Proteomes" id="UP000000238">
    <property type="component" value="Chromosome"/>
</dbReference>
<evidence type="ECO:0000313" key="2">
    <source>
        <dbReference type="Proteomes" id="UP000000238"/>
    </source>
</evidence>
<protein>
    <recommendedName>
        <fullName evidence="3">DUF4156 domain-containing protein</fullName>
    </recommendedName>
</protein>
<dbReference type="AlphaFoldDB" id="Q2SFJ3"/>
<sequence length="110" mass="11924">MEEKMRKATLVLIATTLMASGCSWVSLTPEGETVKVAKRNEVANCQKLGTTTSNGVSRVGILSRDEKVIFEELSTLARNEAAALGGNTVVPDSEISIDGRQRFAIYQCPY</sequence>
<proteinExistence type="predicted"/>
<dbReference type="Pfam" id="PF13698">
    <property type="entry name" value="DUF4156"/>
    <property type="match status" value="1"/>
</dbReference>
<dbReference type="KEGG" id="hch:HCH_03853"/>
<gene>
    <name evidence="1" type="ordered locus">HCH_03853</name>
</gene>
<dbReference type="HOGENOM" id="CLU_155205_0_0_6"/>
<organism evidence="1 2">
    <name type="scientific">Hahella chejuensis (strain KCTC 2396)</name>
    <dbReference type="NCBI Taxonomy" id="349521"/>
    <lineage>
        <taxon>Bacteria</taxon>
        <taxon>Pseudomonadati</taxon>
        <taxon>Pseudomonadota</taxon>
        <taxon>Gammaproteobacteria</taxon>
        <taxon>Oceanospirillales</taxon>
        <taxon>Hahellaceae</taxon>
        <taxon>Hahella</taxon>
    </lineage>
</organism>
<keyword evidence="2" id="KW-1185">Reference proteome</keyword>
<reference evidence="1 2" key="1">
    <citation type="journal article" date="2005" name="Nucleic Acids Res.">
        <title>Genomic blueprint of Hahella chejuensis, a marine microbe producing an algicidal agent.</title>
        <authorList>
            <person name="Jeong H."/>
            <person name="Yim J.H."/>
            <person name="Lee C."/>
            <person name="Choi S.-H."/>
            <person name="Park Y.K."/>
            <person name="Yoon S.H."/>
            <person name="Hur C.-G."/>
            <person name="Kang H.-Y."/>
            <person name="Kim D."/>
            <person name="Lee H.H."/>
            <person name="Park K.H."/>
            <person name="Park S.-H."/>
            <person name="Park H.-S."/>
            <person name="Lee H.K."/>
            <person name="Oh T.K."/>
            <person name="Kim J.F."/>
        </authorList>
    </citation>
    <scope>NUCLEOTIDE SEQUENCE [LARGE SCALE GENOMIC DNA]</scope>
    <source>
        <strain evidence="1 2">KCTC 2396</strain>
    </source>
</reference>
<dbReference type="STRING" id="349521.HCH_03853"/>
<dbReference type="eggNOG" id="ENOG50333S9">
    <property type="taxonomic scope" value="Bacteria"/>
</dbReference>
<dbReference type="EMBL" id="CP000155">
    <property type="protein sequence ID" value="ABC30581.1"/>
    <property type="molecule type" value="Genomic_DNA"/>
</dbReference>
<evidence type="ECO:0000313" key="1">
    <source>
        <dbReference type="EMBL" id="ABC30581.1"/>
    </source>
</evidence>
<dbReference type="PROSITE" id="PS51257">
    <property type="entry name" value="PROKAR_LIPOPROTEIN"/>
    <property type="match status" value="1"/>
</dbReference>
<name>Q2SFJ3_HAHCH</name>
<evidence type="ECO:0008006" key="3">
    <source>
        <dbReference type="Google" id="ProtNLM"/>
    </source>
</evidence>
<dbReference type="InterPro" id="IPR025294">
    <property type="entry name" value="DUF4156"/>
</dbReference>